<sequence length="302" mass="35142">MKTTPLSRVEVWHLENTLFKLYRLIQECVDSMDLENTGLFDISGSIAWIDKDTLIAEFFEQPQYYEYGDNSRIDLTAESLFRLRNFIIENRDLGLAIDLTEQELNLHAFIIFLTNLDGSLSDCLTSIKYLEQLRDFRYEIYKWACFYSNSIGSTIDEEMKKRKDLTYLIAENMDGIHIKYSSQEQNSAIPPSDPEIEDVFDLSDYFVARYDKSKILKIYKHISVLALGKEDLYISKIISIIAYAHYQGLLSRSFAKTIRATLSKFHIEVKKNYLHPATFGQPTEKGRPREAYQEAVAFYSTL</sequence>
<dbReference type="Proteomes" id="UP000823865">
    <property type="component" value="Unassembled WGS sequence"/>
</dbReference>
<reference evidence="1" key="1">
    <citation type="journal article" date="2021" name="PeerJ">
        <title>Extensive microbial diversity within the chicken gut microbiome revealed by metagenomics and culture.</title>
        <authorList>
            <person name="Gilroy R."/>
            <person name="Ravi A."/>
            <person name="Getino M."/>
            <person name="Pursley I."/>
            <person name="Horton D.L."/>
            <person name="Alikhan N.F."/>
            <person name="Baker D."/>
            <person name="Gharbi K."/>
            <person name="Hall N."/>
            <person name="Watson M."/>
            <person name="Adriaenssens E.M."/>
            <person name="Foster-Nyarko E."/>
            <person name="Jarju S."/>
            <person name="Secka A."/>
            <person name="Antonio M."/>
            <person name="Oren A."/>
            <person name="Chaudhuri R.R."/>
            <person name="La Ragione R."/>
            <person name="Hildebrand F."/>
            <person name="Pallen M.J."/>
        </authorList>
    </citation>
    <scope>NUCLEOTIDE SEQUENCE</scope>
    <source>
        <strain evidence="1">G3-2149</strain>
    </source>
</reference>
<evidence type="ECO:0000313" key="1">
    <source>
        <dbReference type="EMBL" id="MBU3852910.1"/>
    </source>
</evidence>
<organism evidence="1 2">
    <name type="scientific">Candidatus Paraprevotella stercoravium</name>
    <dbReference type="NCBI Taxonomy" id="2838725"/>
    <lineage>
        <taxon>Bacteria</taxon>
        <taxon>Pseudomonadati</taxon>
        <taxon>Bacteroidota</taxon>
        <taxon>Bacteroidia</taxon>
        <taxon>Bacteroidales</taxon>
        <taxon>Prevotellaceae</taxon>
        <taxon>Paraprevotella</taxon>
    </lineage>
</organism>
<dbReference type="AlphaFoldDB" id="A0A9E2L508"/>
<reference evidence="1" key="2">
    <citation type="submission" date="2021-04" db="EMBL/GenBank/DDBJ databases">
        <authorList>
            <person name="Gilroy R."/>
        </authorList>
    </citation>
    <scope>NUCLEOTIDE SEQUENCE</scope>
    <source>
        <strain evidence="1">G3-2149</strain>
    </source>
</reference>
<proteinExistence type="predicted"/>
<evidence type="ECO:0000313" key="2">
    <source>
        <dbReference type="Proteomes" id="UP000823865"/>
    </source>
</evidence>
<dbReference type="EMBL" id="JAHLFU010000068">
    <property type="protein sequence ID" value="MBU3852910.1"/>
    <property type="molecule type" value="Genomic_DNA"/>
</dbReference>
<protein>
    <submittedName>
        <fullName evidence="1">Uncharacterized protein</fullName>
    </submittedName>
</protein>
<name>A0A9E2L508_9BACT</name>
<gene>
    <name evidence="1" type="ORF">H9789_03635</name>
</gene>
<accession>A0A9E2L508</accession>
<comment type="caution">
    <text evidence="1">The sequence shown here is derived from an EMBL/GenBank/DDBJ whole genome shotgun (WGS) entry which is preliminary data.</text>
</comment>